<dbReference type="Pfam" id="PF07992">
    <property type="entry name" value="Pyr_redox_2"/>
    <property type="match status" value="1"/>
</dbReference>
<dbReference type="Gene3D" id="3.30.390.30">
    <property type="match status" value="1"/>
</dbReference>
<evidence type="ECO:0000256" key="3">
    <source>
        <dbReference type="ARBA" id="ARBA00022827"/>
    </source>
</evidence>
<comment type="cofactor">
    <cofactor evidence="1">
        <name>FAD</name>
        <dbReference type="ChEBI" id="CHEBI:57692"/>
    </cofactor>
</comment>
<dbReference type="Gene3D" id="3.50.50.60">
    <property type="entry name" value="FAD/NAD(P)-binding domain"/>
    <property type="match status" value="2"/>
</dbReference>
<evidence type="ECO:0000313" key="8">
    <source>
        <dbReference type="Proteomes" id="UP000290439"/>
    </source>
</evidence>
<dbReference type="InterPro" id="IPR023753">
    <property type="entry name" value="FAD/NAD-binding_dom"/>
</dbReference>
<dbReference type="Pfam" id="PF14759">
    <property type="entry name" value="Reductase_C"/>
    <property type="match status" value="1"/>
</dbReference>
<evidence type="ECO:0000313" key="7">
    <source>
        <dbReference type="EMBL" id="VFA97343.1"/>
    </source>
</evidence>
<dbReference type="Proteomes" id="UP000290439">
    <property type="component" value="Chromosome"/>
</dbReference>
<dbReference type="InterPro" id="IPR028202">
    <property type="entry name" value="Reductase_C"/>
</dbReference>
<evidence type="ECO:0000256" key="1">
    <source>
        <dbReference type="ARBA" id="ARBA00001974"/>
    </source>
</evidence>
<dbReference type="PRINTS" id="PR00411">
    <property type="entry name" value="PNDRDTASEI"/>
</dbReference>
<evidence type="ECO:0000256" key="2">
    <source>
        <dbReference type="ARBA" id="ARBA00022630"/>
    </source>
</evidence>
<evidence type="ECO:0000259" key="5">
    <source>
        <dbReference type="Pfam" id="PF07992"/>
    </source>
</evidence>
<evidence type="ECO:0000259" key="6">
    <source>
        <dbReference type="Pfam" id="PF14759"/>
    </source>
</evidence>
<dbReference type="InterPro" id="IPR016156">
    <property type="entry name" value="FAD/NAD-linked_Rdtase_dimer_sf"/>
</dbReference>
<dbReference type="InterPro" id="IPR036188">
    <property type="entry name" value="FAD/NAD-bd_sf"/>
</dbReference>
<organism evidence="7 8">
    <name type="scientific">Nocardia cyriacigeorgica</name>
    <dbReference type="NCBI Taxonomy" id="135487"/>
    <lineage>
        <taxon>Bacteria</taxon>
        <taxon>Bacillati</taxon>
        <taxon>Actinomycetota</taxon>
        <taxon>Actinomycetes</taxon>
        <taxon>Mycobacteriales</taxon>
        <taxon>Nocardiaceae</taxon>
        <taxon>Nocardia</taxon>
    </lineage>
</organism>
<dbReference type="GO" id="GO:0016651">
    <property type="term" value="F:oxidoreductase activity, acting on NAD(P)H"/>
    <property type="evidence" value="ECO:0007669"/>
    <property type="project" value="TreeGrafter"/>
</dbReference>
<dbReference type="SUPFAM" id="SSF55424">
    <property type="entry name" value="FAD/NAD-linked reductases, dimerisation (C-terminal) domain"/>
    <property type="match status" value="1"/>
</dbReference>
<protein>
    <submittedName>
        <fullName evidence="7">Putidaredoxin reductase</fullName>
        <ecNumber evidence="7">1.18.1.-</ecNumber>
    </submittedName>
</protein>
<feature type="domain" description="FAD/NAD(P)-binding" evidence="5">
    <location>
        <begin position="9"/>
        <end position="306"/>
    </location>
</feature>
<proteinExistence type="predicted"/>
<dbReference type="EC" id="1.18.1.-" evidence="7"/>
<dbReference type="SUPFAM" id="SSF51905">
    <property type="entry name" value="FAD/NAD(P)-binding domain"/>
    <property type="match status" value="2"/>
</dbReference>
<keyword evidence="2" id="KW-0285">Flavoprotein</keyword>
<dbReference type="GO" id="GO:0005737">
    <property type="term" value="C:cytoplasm"/>
    <property type="evidence" value="ECO:0007669"/>
    <property type="project" value="TreeGrafter"/>
</dbReference>
<feature type="domain" description="Reductase C-terminal" evidence="6">
    <location>
        <begin position="326"/>
        <end position="411"/>
    </location>
</feature>
<dbReference type="EMBL" id="LR215973">
    <property type="protein sequence ID" value="VFA97343.1"/>
    <property type="molecule type" value="Genomic_DNA"/>
</dbReference>
<name>A0A4V6IBW3_9NOCA</name>
<reference evidence="7 8" key="1">
    <citation type="submission" date="2019-02" db="EMBL/GenBank/DDBJ databases">
        <authorList>
            <consortium name="Pathogen Informatics"/>
        </authorList>
    </citation>
    <scope>NUCLEOTIDE SEQUENCE [LARGE SCALE GENOMIC DNA]</scope>
    <source>
        <strain evidence="7 8">3012STDY6756504</strain>
    </source>
</reference>
<keyword evidence="4 7" id="KW-0560">Oxidoreductase</keyword>
<dbReference type="PANTHER" id="PTHR43557:SF2">
    <property type="entry name" value="RIESKE DOMAIN-CONTAINING PROTEIN-RELATED"/>
    <property type="match status" value="1"/>
</dbReference>
<keyword evidence="3" id="KW-0274">FAD</keyword>
<accession>A0A4V6IBW3</accession>
<dbReference type="AlphaFoldDB" id="A0A4V6IBW3"/>
<gene>
    <name evidence="7" type="primary">camA_2</name>
    <name evidence="7" type="ORF">NCTC10797_01106</name>
</gene>
<dbReference type="PRINTS" id="PR00368">
    <property type="entry name" value="FADPNR"/>
</dbReference>
<dbReference type="RefSeq" id="WP_197731487.1">
    <property type="nucleotide sequence ID" value="NZ_LR215973.1"/>
</dbReference>
<dbReference type="InterPro" id="IPR050446">
    <property type="entry name" value="FAD-oxidoreductase/Apoptosis"/>
</dbReference>
<sequence>MTTKAAVGTVVIAGAGLAGAKTAQALREGGFQGAVILAGNETHRPYERPPLSKDYLQGKAGRDSIDVHEPDYYTRHDIDLRPGNAVTDIDPHAHQVVFDDGHRLGYDRLVLCTGVTPRRLPLPGADADGVLYLRSVDDSDRLRATLATASSIAIVGGGWIGLEVAAAAVAAGVAVTVVARAPVPLTGVLGPQMGQVFAELHRSHGVDLRTRRSPTEILTHKGTAVGLRLDDGTQIDADAVLIAVGAVPDTALAARAGLAVDDGVLVDASLCSSDPAVYAAGDIARAEHPLLGRRVRVEHWANALNQPATVADAILGRPASYQRLPYFYTDQFELSMEYTGYIPPGSSDRVVVRGEVDRLEFIAFWVREGRVLAGMNVNTWDVTDPINQLIRDRTPLDLDRLADPSVPLADLTTPP</sequence>
<dbReference type="PANTHER" id="PTHR43557">
    <property type="entry name" value="APOPTOSIS-INDUCING FACTOR 1"/>
    <property type="match status" value="1"/>
</dbReference>
<evidence type="ECO:0000256" key="4">
    <source>
        <dbReference type="ARBA" id="ARBA00023002"/>
    </source>
</evidence>